<comment type="caution">
    <text evidence="2">The sequence shown here is derived from an EMBL/GenBank/DDBJ whole genome shotgun (WGS) entry which is preliminary data.</text>
</comment>
<protein>
    <submittedName>
        <fullName evidence="2">Uncharacterized protein</fullName>
    </submittedName>
</protein>
<dbReference type="AlphaFoldDB" id="A0A417Y5G6"/>
<organism evidence="2 3">
    <name type="scientific">Nocardioides immobilis</name>
    <dbReference type="NCBI Taxonomy" id="2049295"/>
    <lineage>
        <taxon>Bacteria</taxon>
        <taxon>Bacillati</taxon>
        <taxon>Actinomycetota</taxon>
        <taxon>Actinomycetes</taxon>
        <taxon>Propionibacteriales</taxon>
        <taxon>Nocardioidaceae</taxon>
        <taxon>Nocardioides</taxon>
    </lineage>
</organism>
<proteinExistence type="predicted"/>
<feature type="compositionally biased region" description="Low complexity" evidence="1">
    <location>
        <begin position="137"/>
        <end position="183"/>
    </location>
</feature>
<dbReference type="EMBL" id="QXGH01000011">
    <property type="protein sequence ID" value="RHW27910.1"/>
    <property type="molecule type" value="Genomic_DNA"/>
</dbReference>
<evidence type="ECO:0000313" key="2">
    <source>
        <dbReference type="EMBL" id="RHW27910.1"/>
    </source>
</evidence>
<gene>
    <name evidence="2" type="ORF">D0Z08_06360</name>
</gene>
<evidence type="ECO:0000256" key="1">
    <source>
        <dbReference type="SAM" id="MobiDB-lite"/>
    </source>
</evidence>
<sequence>MRMVENPIDLLIRSQQIALKLAGDTFRTVTNAAVTGVTQPDELVRQVGDLAGAVANMAGAITGLAGATAQPLQDFIVRQRELAETVATLAEAQSELANVVAKLAERHADAVTALERVTAPVFAVVGTDPTPPKTRASRVTAKAEVAAATKTPTKAPSKAPAKKPTTAKAPARKATTPKPRSTA</sequence>
<dbReference type="Proteomes" id="UP000283644">
    <property type="component" value="Unassembled WGS sequence"/>
</dbReference>
<reference evidence="2 3" key="1">
    <citation type="submission" date="2018-09" db="EMBL/GenBank/DDBJ databases">
        <title>Genome sequencing of Nocardioides immobilis CCTCC AB 2017083 for comparison to Nocardioides silvaticus.</title>
        <authorList>
            <person name="Li C."/>
            <person name="Wang G."/>
        </authorList>
    </citation>
    <scope>NUCLEOTIDE SEQUENCE [LARGE SCALE GENOMIC DNA]</scope>
    <source>
        <strain evidence="2 3">CCTCC AB 2017083</strain>
    </source>
</reference>
<evidence type="ECO:0000313" key="3">
    <source>
        <dbReference type="Proteomes" id="UP000283644"/>
    </source>
</evidence>
<accession>A0A417Y5G6</accession>
<name>A0A417Y5G6_9ACTN</name>
<keyword evidence="3" id="KW-1185">Reference proteome</keyword>
<feature type="region of interest" description="Disordered" evidence="1">
    <location>
        <begin position="127"/>
        <end position="183"/>
    </location>
</feature>